<dbReference type="Proteomes" id="UP001219525">
    <property type="component" value="Unassembled WGS sequence"/>
</dbReference>
<feature type="domain" description="N-acetyltransferase" evidence="1">
    <location>
        <begin position="34"/>
        <end position="91"/>
    </location>
</feature>
<evidence type="ECO:0000313" key="2">
    <source>
        <dbReference type="EMBL" id="KAJ7220313.1"/>
    </source>
</evidence>
<sequence length="97" mass="10752">WRTESLRKVSIEAAPTTTHLMRCPAEAQEIANATDHYRLEITATDPEYQGTGFCSLLAKEGLEKCQSKPVTLEATTTHSRDIYAHLGFEVSAACIRL</sequence>
<dbReference type="PANTHER" id="PTHR42791">
    <property type="entry name" value="GNAT FAMILY ACETYLTRANSFERASE"/>
    <property type="match status" value="1"/>
</dbReference>
<proteinExistence type="predicted"/>
<keyword evidence="3" id="KW-1185">Reference proteome</keyword>
<reference evidence="2" key="1">
    <citation type="submission" date="2023-03" db="EMBL/GenBank/DDBJ databases">
        <title>Massive genome expansion in bonnet fungi (Mycena s.s.) driven by repeated elements and novel gene families across ecological guilds.</title>
        <authorList>
            <consortium name="Lawrence Berkeley National Laboratory"/>
            <person name="Harder C.B."/>
            <person name="Miyauchi S."/>
            <person name="Viragh M."/>
            <person name="Kuo A."/>
            <person name="Thoen E."/>
            <person name="Andreopoulos B."/>
            <person name="Lu D."/>
            <person name="Skrede I."/>
            <person name="Drula E."/>
            <person name="Henrissat B."/>
            <person name="Morin E."/>
            <person name="Kohler A."/>
            <person name="Barry K."/>
            <person name="LaButti K."/>
            <person name="Morin E."/>
            <person name="Salamov A."/>
            <person name="Lipzen A."/>
            <person name="Mereny Z."/>
            <person name="Hegedus B."/>
            <person name="Baldrian P."/>
            <person name="Stursova M."/>
            <person name="Weitz H."/>
            <person name="Taylor A."/>
            <person name="Grigoriev I.V."/>
            <person name="Nagy L.G."/>
            <person name="Martin F."/>
            <person name="Kauserud H."/>
        </authorList>
    </citation>
    <scope>NUCLEOTIDE SEQUENCE</scope>
    <source>
        <strain evidence="2">9144</strain>
    </source>
</reference>
<dbReference type="Pfam" id="PF13673">
    <property type="entry name" value="Acetyltransf_10"/>
    <property type="match status" value="1"/>
</dbReference>
<gene>
    <name evidence="2" type="ORF">GGX14DRAFT_355217</name>
</gene>
<dbReference type="GO" id="GO:0016747">
    <property type="term" value="F:acyltransferase activity, transferring groups other than amino-acyl groups"/>
    <property type="evidence" value="ECO:0007669"/>
    <property type="project" value="InterPro"/>
</dbReference>
<dbReference type="InterPro" id="IPR052523">
    <property type="entry name" value="Trichothecene_AcTrans"/>
</dbReference>
<feature type="non-terminal residue" evidence="2">
    <location>
        <position position="1"/>
    </location>
</feature>
<dbReference type="SUPFAM" id="SSF55729">
    <property type="entry name" value="Acyl-CoA N-acyltransferases (Nat)"/>
    <property type="match status" value="1"/>
</dbReference>
<protein>
    <recommendedName>
        <fullName evidence="1">N-acetyltransferase domain-containing protein</fullName>
    </recommendedName>
</protein>
<dbReference type="Gene3D" id="3.40.630.30">
    <property type="match status" value="1"/>
</dbReference>
<organism evidence="2 3">
    <name type="scientific">Mycena pura</name>
    <dbReference type="NCBI Taxonomy" id="153505"/>
    <lineage>
        <taxon>Eukaryota</taxon>
        <taxon>Fungi</taxon>
        <taxon>Dikarya</taxon>
        <taxon>Basidiomycota</taxon>
        <taxon>Agaricomycotina</taxon>
        <taxon>Agaricomycetes</taxon>
        <taxon>Agaricomycetidae</taxon>
        <taxon>Agaricales</taxon>
        <taxon>Marasmiineae</taxon>
        <taxon>Mycenaceae</taxon>
        <taxon>Mycena</taxon>
    </lineage>
</organism>
<comment type="caution">
    <text evidence="2">The sequence shown here is derived from an EMBL/GenBank/DDBJ whole genome shotgun (WGS) entry which is preliminary data.</text>
</comment>
<evidence type="ECO:0000313" key="3">
    <source>
        <dbReference type="Proteomes" id="UP001219525"/>
    </source>
</evidence>
<dbReference type="EMBL" id="JARJCW010000010">
    <property type="protein sequence ID" value="KAJ7220313.1"/>
    <property type="molecule type" value="Genomic_DNA"/>
</dbReference>
<dbReference type="AlphaFoldDB" id="A0AAD6YJW3"/>
<dbReference type="PANTHER" id="PTHR42791:SF2">
    <property type="entry name" value="N-ACETYLTRANSFERASE DOMAIN-CONTAINING PROTEIN"/>
    <property type="match status" value="1"/>
</dbReference>
<evidence type="ECO:0000259" key="1">
    <source>
        <dbReference type="Pfam" id="PF13673"/>
    </source>
</evidence>
<accession>A0AAD6YJW3</accession>
<dbReference type="InterPro" id="IPR000182">
    <property type="entry name" value="GNAT_dom"/>
</dbReference>
<dbReference type="InterPro" id="IPR016181">
    <property type="entry name" value="Acyl_CoA_acyltransferase"/>
</dbReference>
<name>A0AAD6YJW3_9AGAR</name>